<accession>A0A8J3CRB3</accession>
<proteinExistence type="predicted"/>
<protein>
    <submittedName>
        <fullName evidence="2">Uncharacterized protein</fullName>
    </submittedName>
</protein>
<dbReference type="RefSeq" id="WP_189497278.1">
    <property type="nucleotide sequence ID" value="NZ_BMZH01000005.1"/>
</dbReference>
<reference evidence="2" key="1">
    <citation type="journal article" date="2014" name="Int. J. Syst. Evol. Microbiol.">
        <title>Complete genome sequence of Corynebacterium casei LMG S-19264T (=DSM 44701T), isolated from a smear-ripened cheese.</title>
        <authorList>
            <consortium name="US DOE Joint Genome Institute (JGI-PGF)"/>
            <person name="Walter F."/>
            <person name="Albersmeier A."/>
            <person name="Kalinowski J."/>
            <person name="Ruckert C."/>
        </authorList>
    </citation>
    <scope>NUCLEOTIDE SEQUENCE</scope>
    <source>
        <strain evidence="2">KCTC 32513</strain>
    </source>
</reference>
<comment type="caution">
    <text evidence="2">The sequence shown here is derived from an EMBL/GenBank/DDBJ whole genome shotgun (WGS) entry which is preliminary data.</text>
</comment>
<dbReference type="AlphaFoldDB" id="A0A8J3CRB3"/>
<keyword evidence="3" id="KW-1185">Reference proteome</keyword>
<name>A0A8J3CRB3_9PROT</name>
<evidence type="ECO:0000313" key="2">
    <source>
        <dbReference type="EMBL" id="GHA94078.1"/>
    </source>
</evidence>
<organism evidence="2 3">
    <name type="scientific">Algimonas arctica</name>
    <dbReference type="NCBI Taxonomy" id="1479486"/>
    <lineage>
        <taxon>Bacteria</taxon>
        <taxon>Pseudomonadati</taxon>
        <taxon>Pseudomonadota</taxon>
        <taxon>Alphaproteobacteria</taxon>
        <taxon>Maricaulales</taxon>
        <taxon>Robiginitomaculaceae</taxon>
        <taxon>Algimonas</taxon>
    </lineage>
</organism>
<dbReference type="EMBL" id="BMZH01000005">
    <property type="protein sequence ID" value="GHA94078.1"/>
    <property type="molecule type" value="Genomic_DNA"/>
</dbReference>
<feature type="compositionally biased region" description="Polar residues" evidence="1">
    <location>
        <begin position="64"/>
        <end position="74"/>
    </location>
</feature>
<gene>
    <name evidence="2" type="ORF">GCM10009069_16510</name>
</gene>
<feature type="compositionally biased region" description="Basic and acidic residues" evidence="1">
    <location>
        <begin position="49"/>
        <end position="60"/>
    </location>
</feature>
<reference evidence="2" key="2">
    <citation type="submission" date="2020-09" db="EMBL/GenBank/DDBJ databases">
        <authorList>
            <person name="Sun Q."/>
            <person name="Kim S."/>
        </authorList>
    </citation>
    <scope>NUCLEOTIDE SEQUENCE</scope>
    <source>
        <strain evidence="2">KCTC 32513</strain>
    </source>
</reference>
<feature type="region of interest" description="Disordered" evidence="1">
    <location>
        <begin position="27"/>
        <end position="74"/>
    </location>
</feature>
<dbReference type="Proteomes" id="UP000634004">
    <property type="component" value="Unassembled WGS sequence"/>
</dbReference>
<sequence>MGHVLNEENTTTHIAVDKDRRCEGTIEAEMGVPSPRPDATAGKRVKSGVSEDKTAQDPLRDGQNGPSRFSQAVI</sequence>
<evidence type="ECO:0000313" key="3">
    <source>
        <dbReference type="Proteomes" id="UP000634004"/>
    </source>
</evidence>
<evidence type="ECO:0000256" key="1">
    <source>
        <dbReference type="SAM" id="MobiDB-lite"/>
    </source>
</evidence>